<dbReference type="EMBL" id="DTCK01000045">
    <property type="protein sequence ID" value="HGQ36749.1"/>
    <property type="molecule type" value="Genomic_DNA"/>
</dbReference>
<evidence type="ECO:0000313" key="1">
    <source>
        <dbReference type="EMBL" id="HGQ36749.1"/>
    </source>
</evidence>
<dbReference type="SUPFAM" id="SSF111038">
    <property type="entry name" value="YjbQ-like"/>
    <property type="match status" value="1"/>
</dbReference>
<dbReference type="InterPro" id="IPR001602">
    <property type="entry name" value="UPF0047_YjbQ-like"/>
</dbReference>
<evidence type="ECO:0008006" key="2">
    <source>
        <dbReference type="Google" id="ProtNLM"/>
    </source>
</evidence>
<dbReference type="Pfam" id="PF01894">
    <property type="entry name" value="YjbQ"/>
    <property type="match status" value="1"/>
</dbReference>
<sequence length="131" mass="14803">MKVFSKIVEFRTYGPMELHPITKIAKSAIAESTIKNGIVWISVEGATPALLILTRGKEKDMLNHITNLILFKNWKHGNAYAHLISTIISTNLAIPIIEGELLLNSSEEIYILETRSVYNHLRRILIEVHGN</sequence>
<dbReference type="InterPro" id="IPR035917">
    <property type="entry name" value="YjbQ-like_sf"/>
</dbReference>
<gene>
    <name evidence="1" type="ORF">ENU41_08785</name>
</gene>
<proteinExistence type="predicted"/>
<name>A0A832FQ71_9CREN</name>
<protein>
    <recommendedName>
        <fullName evidence="2">YjbQ family protein</fullName>
    </recommendedName>
</protein>
<accession>A0A832FQ71</accession>
<comment type="caution">
    <text evidence="1">The sequence shown here is derived from an EMBL/GenBank/DDBJ whole genome shotgun (WGS) entry which is preliminary data.</text>
</comment>
<reference evidence="1" key="1">
    <citation type="journal article" date="2020" name="mSystems">
        <title>Genome- and Community-Level Interaction Insights into Carbon Utilization and Element Cycling Functions of Hydrothermarchaeota in Hydrothermal Sediment.</title>
        <authorList>
            <person name="Zhou Z."/>
            <person name="Liu Y."/>
            <person name="Xu W."/>
            <person name="Pan J."/>
            <person name="Luo Z.H."/>
            <person name="Li M."/>
        </authorList>
    </citation>
    <scope>NUCLEOTIDE SEQUENCE</scope>
    <source>
        <strain evidence="1">SpSt-667</strain>
    </source>
</reference>
<dbReference type="AlphaFoldDB" id="A0A832FQ71"/>
<organism evidence="1">
    <name type="scientific">Ignisphaera aggregans</name>
    <dbReference type="NCBI Taxonomy" id="334771"/>
    <lineage>
        <taxon>Archaea</taxon>
        <taxon>Thermoproteota</taxon>
        <taxon>Thermoprotei</taxon>
        <taxon>Desulfurococcales</taxon>
        <taxon>Desulfurococcaceae</taxon>
        <taxon>Ignisphaera</taxon>
    </lineage>
</organism>
<dbReference type="Gene3D" id="2.60.120.460">
    <property type="entry name" value="YjbQ-like"/>
    <property type="match status" value="1"/>
</dbReference>